<reference evidence="1 2" key="1">
    <citation type="journal article" date="2024" name="Insects">
        <title>An Improved Chromosome-Level Genome Assembly of the Firefly Pyrocoelia pectoralis.</title>
        <authorList>
            <person name="Fu X."/>
            <person name="Meyer-Rochow V.B."/>
            <person name="Ballantyne L."/>
            <person name="Zhu X."/>
        </authorList>
    </citation>
    <scope>NUCLEOTIDE SEQUENCE [LARGE SCALE GENOMIC DNA]</scope>
    <source>
        <strain evidence="1">XCY_ONT2</strain>
    </source>
</reference>
<comment type="caution">
    <text evidence="1">The sequence shown here is derived from an EMBL/GenBank/DDBJ whole genome shotgun (WGS) entry which is preliminary data.</text>
</comment>
<proteinExistence type="predicted"/>
<dbReference type="EMBL" id="JAVRBK010000001">
    <property type="protein sequence ID" value="KAK5649627.1"/>
    <property type="molecule type" value="Genomic_DNA"/>
</dbReference>
<evidence type="ECO:0000313" key="1">
    <source>
        <dbReference type="EMBL" id="KAK5649627.1"/>
    </source>
</evidence>
<gene>
    <name evidence="1" type="ORF">RI129_000656</name>
</gene>
<keyword evidence="2" id="KW-1185">Reference proteome</keyword>
<dbReference type="Proteomes" id="UP001329430">
    <property type="component" value="Chromosome 1"/>
</dbReference>
<sequence length="696" mass="80589">MNHKRTNNTTEYKGVTCDILYTKHLRTFNSKDIGYKRPSPLQFDLHKKLNYYMYLSDHPYPKMNTTFEVRYFELEHDPPSKEIPHFKNMKVKDEKNENAVVANTNTKEFEISADAIEVRVFEFKRKDISEENKIMQKLQSKLHPQLNVANHRQKNPTGISQSPSPVFHNQISLRGNEKEKQTKGVETISHKDGTNFDDYKLPQYQPHMYLQHCAVNTAETSTRSFYNTTPTPVKLSSEEKHYRKCNFTRNKPKSAPVSKLRSNSNMPYQQFRELFRDNTAPWSDANSSVTSSELYTCRRNSITSPQFLNKNCEGFKHNYAQLRCRGGDSNFTSKGKICDSDQMLSTANVSVQCNFLGIEKKCPTESQKMMSTFCSNNFSTPRCEEKQLYDSNYMLYASHKTHKGRLSKYSPKPIDGPQVYACHKEESRKCSSSLCKPLIINNKFKSDMYKRFYSRNGINSGTEQDRDLESYKLKSTSSLCENKICMDNVCSTIFDNFKCAQTSDFYDKFNFPEKESSESNYIHQCFIDSDNYKDEVPTNIIYGSQSSLDIRNESITEYSKSTVNHYELITDNVTAISNPKIFTMDNYQHKNVYHINDNECYANVNGGWNEENQTDEKVKQRLRGNCDLSRYSIVVSSLSDAGTSTDNYELQSCNQNIYHHANDKTNKEQITKSNCNKSTQLPPITYRSRSLLVKKC</sequence>
<accession>A0AAN7ZP27</accession>
<name>A0AAN7ZP27_9COLE</name>
<organism evidence="1 2">
    <name type="scientific">Pyrocoelia pectoralis</name>
    <dbReference type="NCBI Taxonomy" id="417401"/>
    <lineage>
        <taxon>Eukaryota</taxon>
        <taxon>Metazoa</taxon>
        <taxon>Ecdysozoa</taxon>
        <taxon>Arthropoda</taxon>
        <taxon>Hexapoda</taxon>
        <taxon>Insecta</taxon>
        <taxon>Pterygota</taxon>
        <taxon>Neoptera</taxon>
        <taxon>Endopterygota</taxon>
        <taxon>Coleoptera</taxon>
        <taxon>Polyphaga</taxon>
        <taxon>Elateriformia</taxon>
        <taxon>Elateroidea</taxon>
        <taxon>Lampyridae</taxon>
        <taxon>Lampyrinae</taxon>
        <taxon>Pyrocoelia</taxon>
    </lineage>
</organism>
<evidence type="ECO:0000313" key="2">
    <source>
        <dbReference type="Proteomes" id="UP001329430"/>
    </source>
</evidence>
<dbReference type="AlphaFoldDB" id="A0AAN7ZP27"/>
<protein>
    <submittedName>
        <fullName evidence="1">Uncharacterized protein</fullName>
    </submittedName>
</protein>